<gene>
    <name evidence="2" type="primary">mnmD</name>
    <name evidence="2" type="ORF">HNV11_00220</name>
</gene>
<dbReference type="NCBIfam" id="NF033855">
    <property type="entry name" value="tRNA_MNMC2"/>
    <property type="match status" value="1"/>
</dbReference>
<dbReference type="SUPFAM" id="SSF53335">
    <property type="entry name" value="S-adenosyl-L-methionine-dependent methyltransferases"/>
    <property type="match status" value="1"/>
</dbReference>
<keyword evidence="2" id="KW-0808">Transferase</keyword>
<dbReference type="InterPro" id="IPR047785">
    <property type="entry name" value="tRNA_MNMC2"/>
</dbReference>
<dbReference type="GO" id="GO:0016645">
    <property type="term" value="F:oxidoreductase activity, acting on the CH-NH group of donors"/>
    <property type="evidence" value="ECO:0007669"/>
    <property type="project" value="InterPro"/>
</dbReference>
<dbReference type="PANTHER" id="PTHR39963">
    <property type="entry name" value="SLL0983 PROTEIN"/>
    <property type="match status" value="1"/>
</dbReference>
<proteinExistence type="predicted"/>
<dbReference type="EMBL" id="CP053435">
    <property type="protein sequence ID" value="QJW87907.1"/>
    <property type="molecule type" value="Genomic_DNA"/>
</dbReference>
<sequence>MKADVRLVVTADGSHTAVNQALSKTYHSIHGAYQESQRVYIELGLLEAFKRFSDCDLHIFEMGFGTGLNALLTAREAQTHQRSVRYTAIDAYPMPLEDARQLNYDQFLGTNYLEQLHMSAWNQSILINPFFTLIKVEETIQTYWPRERFHLIYYDAFAPTAQPELWEPEIFKQLADWLYEGGMLTTYCSRSYVQRNMRAAGLTVEKHPGPLHKRDILRAVKPGRPGSLASPIF</sequence>
<dbReference type="InterPro" id="IPR029063">
    <property type="entry name" value="SAM-dependent_MTases_sf"/>
</dbReference>
<dbReference type="RefSeq" id="WP_171737748.1">
    <property type="nucleotide sequence ID" value="NZ_CP053435.1"/>
</dbReference>
<dbReference type="Proteomes" id="UP000502756">
    <property type="component" value="Chromosome"/>
</dbReference>
<name>A0A6M5XZ73_9BACT</name>
<feature type="domain" description="MnmC-like methyltransferase" evidence="1">
    <location>
        <begin position="136"/>
        <end position="222"/>
    </location>
</feature>
<accession>A0A6M5XZ73</accession>
<dbReference type="Gene3D" id="3.40.50.150">
    <property type="entry name" value="Vaccinia Virus protein VP39"/>
    <property type="match status" value="1"/>
</dbReference>
<protein>
    <submittedName>
        <fullName evidence="2">tRNA (5-methylaminomethyl-2-thiouridine)(34)-methyltransferase MnmD</fullName>
    </submittedName>
</protein>
<dbReference type="PANTHER" id="PTHR39963:SF1">
    <property type="entry name" value="MNMC-LIKE METHYLTRANSFERASE DOMAIN-CONTAINING PROTEIN"/>
    <property type="match status" value="1"/>
</dbReference>
<dbReference type="AlphaFoldDB" id="A0A6M5XZ73"/>
<dbReference type="KEGG" id="stae:HNV11_00220"/>
<dbReference type="InterPro" id="IPR008471">
    <property type="entry name" value="MnmC-like_methylTransf"/>
</dbReference>
<organism evidence="2 3">
    <name type="scientific">Spirosoma taeanense</name>
    <dbReference type="NCBI Taxonomy" id="2735870"/>
    <lineage>
        <taxon>Bacteria</taxon>
        <taxon>Pseudomonadati</taxon>
        <taxon>Bacteroidota</taxon>
        <taxon>Cytophagia</taxon>
        <taxon>Cytophagales</taxon>
        <taxon>Cytophagaceae</taxon>
        <taxon>Spirosoma</taxon>
    </lineage>
</organism>
<dbReference type="GO" id="GO:0004808">
    <property type="term" value="F:tRNA (5-methylaminomethyl-2-thiouridylate)(34)-methyltransferase activity"/>
    <property type="evidence" value="ECO:0007669"/>
    <property type="project" value="InterPro"/>
</dbReference>
<dbReference type="Pfam" id="PF05430">
    <property type="entry name" value="Methyltransf_30"/>
    <property type="match status" value="1"/>
</dbReference>
<reference evidence="2 3" key="1">
    <citation type="submission" date="2020-05" db="EMBL/GenBank/DDBJ databases">
        <title>Genome sequencing of Spirosoma sp. TS118.</title>
        <authorList>
            <person name="Lee J.-H."/>
            <person name="Jeong S."/>
            <person name="Zhao L."/>
            <person name="Jung J.-H."/>
            <person name="Kim M.-K."/>
            <person name="Lim S."/>
        </authorList>
    </citation>
    <scope>NUCLEOTIDE SEQUENCE [LARGE SCALE GENOMIC DNA]</scope>
    <source>
        <strain evidence="2 3">TS118</strain>
    </source>
</reference>
<evidence type="ECO:0000259" key="1">
    <source>
        <dbReference type="Pfam" id="PF05430"/>
    </source>
</evidence>
<dbReference type="GO" id="GO:0032259">
    <property type="term" value="P:methylation"/>
    <property type="evidence" value="ECO:0007669"/>
    <property type="project" value="UniProtKB-KW"/>
</dbReference>
<evidence type="ECO:0000313" key="3">
    <source>
        <dbReference type="Proteomes" id="UP000502756"/>
    </source>
</evidence>
<evidence type="ECO:0000313" key="2">
    <source>
        <dbReference type="EMBL" id="QJW87907.1"/>
    </source>
</evidence>
<keyword evidence="3" id="KW-1185">Reference proteome</keyword>
<keyword evidence="2" id="KW-0489">Methyltransferase</keyword>